<keyword evidence="1" id="KW-0479">Metal-binding</keyword>
<keyword evidence="1" id="KW-0862">Zinc</keyword>
<dbReference type="EMBL" id="JBJKBG010000006">
    <property type="protein sequence ID" value="KAL3734116.1"/>
    <property type="molecule type" value="Genomic_DNA"/>
</dbReference>
<dbReference type="PANTHER" id="PTHR34222:SF95">
    <property type="entry name" value="RRNA 2'-O-METHYLTRANSFERASE FIBRILLARIN-LIKE ISOFORM X1"/>
    <property type="match status" value="1"/>
</dbReference>
<dbReference type="PROSITE" id="PS50158">
    <property type="entry name" value="ZF_CCHC"/>
    <property type="match status" value="1"/>
</dbReference>
<feature type="domain" description="CCHC-type" evidence="2">
    <location>
        <begin position="268"/>
        <end position="281"/>
    </location>
</feature>
<evidence type="ECO:0000256" key="1">
    <source>
        <dbReference type="PROSITE-ProRule" id="PRU00047"/>
    </source>
</evidence>
<dbReference type="PANTHER" id="PTHR34222">
    <property type="entry name" value="GAG_PRE-INTEGRS DOMAIN-CONTAINING PROTEIN"/>
    <property type="match status" value="1"/>
</dbReference>
<sequence length="341" mass="37931">MTKVISFSSDRITCKKLEGSANFQQWKNIVKITLTSRNQHMHLIGPKPNDDATWDVVDACILGQMRNSMESNIIDLVTHINTVKELWEYLSVLYSGQNNLSRIYELSQEFYQAERKERSITQYVADFKRIYEELNALLPISANVQQMQLQREQLAVMGFLRGLGSDYEIVRSRILGGETIASLTDTFAQVLRVSRESSQVTMSAVDNSALVSQSRTGGGKTDGGNCGGLNGCGDNGGGRGTGTGRGQDQQLYGKSQISMESSGAVRTCHYCGKPGHFQKFCYKLHGRPRQEQRFANAASNTNSSYLPKSFKGHIVVMSNEEFARYTQFQISQPISSTTTLV</sequence>
<gene>
    <name evidence="3" type="ORF">ACJRO7_023462</name>
</gene>
<dbReference type="AlphaFoldDB" id="A0ABD3K208"/>
<evidence type="ECO:0000313" key="3">
    <source>
        <dbReference type="EMBL" id="KAL3734116.1"/>
    </source>
</evidence>
<dbReference type="Gene3D" id="4.10.60.10">
    <property type="entry name" value="Zinc finger, CCHC-type"/>
    <property type="match status" value="1"/>
</dbReference>
<accession>A0ABD3K208</accession>
<dbReference type="Proteomes" id="UP001634007">
    <property type="component" value="Unassembled WGS sequence"/>
</dbReference>
<keyword evidence="1" id="KW-0863">Zinc-finger</keyword>
<dbReference type="Pfam" id="PF14223">
    <property type="entry name" value="Retrotran_gag_2"/>
    <property type="match status" value="1"/>
</dbReference>
<name>A0ABD3K208_EUCGL</name>
<evidence type="ECO:0000259" key="2">
    <source>
        <dbReference type="PROSITE" id="PS50158"/>
    </source>
</evidence>
<organism evidence="3 4">
    <name type="scientific">Eucalyptus globulus</name>
    <name type="common">Tasmanian blue gum</name>
    <dbReference type="NCBI Taxonomy" id="34317"/>
    <lineage>
        <taxon>Eukaryota</taxon>
        <taxon>Viridiplantae</taxon>
        <taxon>Streptophyta</taxon>
        <taxon>Embryophyta</taxon>
        <taxon>Tracheophyta</taxon>
        <taxon>Spermatophyta</taxon>
        <taxon>Magnoliopsida</taxon>
        <taxon>eudicotyledons</taxon>
        <taxon>Gunneridae</taxon>
        <taxon>Pentapetalae</taxon>
        <taxon>rosids</taxon>
        <taxon>malvids</taxon>
        <taxon>Myrtales</taxon>
        <taxon>Myrtaceae</taxon>
        <taxon>Myrtoideae</taxon>
        <taxon>Eucalypteae</taxon>
        <taxon>Eucalyptus</taxon>
    </lineage>
</organism>
<dbReference type="InterPro" id="IPR001878">
    <property type="entry name" value="Znf_CCHC"/>
</dbReference>
<protein>
    <recommendedName>
        <fullName evidence="2">CCHC-type domain-containing protein</fullName>
    </recommendedName>
</protein>
<evidence type="ECO:0000313" key="4">
    <source>
        <dbReference type="Proteomes" id="UP001634007"/>
    </source>
</evidence>
<keyword evidence="4" id="KW-1185">Reference proteome</keyword>
<proteinExistence type="predicted"/>
<comment type="caution">
    <text evidence="3">The sequence shown here is derived from an EMBL/GenBank/DDBJ whole genome shotgun (WGS) entry which is preliminary data.</text>
</comment>
<reference evidence="3 4" key="1">
    <citation type="submission" date="2024-11" db="EMBL/GenBank/DDBJ databases">
        <title>Chromosome-level genome assembly of Eucalyptus globulus Labill. provides insights into its genome evolution.</title>
        <authorList>
            <person name="Li X."/>
        </authorList>
    </citation>
    <scope>NUCLEOTIDE SEQUENCE [LARGE SCALE GENOMIC DNA]</scope>
    <source>
        <strain evidence="3">CL2024</strain>
        <tissue evidence="3">Fresh tender leaves</tissue>
    </source>
</reference>
<dbReference type="GO" id="GO:0008270">
    <property type="term" value="F:zinc ion binding"/>
    <property type="evidence" value="ECO:0007669"/>
    <property type="project" value="UniProtKB-KW"/>
</dbReference>